<accession>K2SI12</accession>
<feature type="region of interest" description="Disordered" evidence="1">
    <location>
        <begin position="43"/>
        <end position="68"/>
    </location>
</feature>
<dbReference type="Proteomes" id="UP000007129">
    <property type="component" value="Unassembled WGS sequence"/>
</dbReference>
<reference evidence="2 3" key="1">
    <citation type="journal article" date="2012" name="BMC Genomics">
        <title>Tools to kill: Genome of one of the most destructive plant pathogenic fungi Macrophomina phaseolina.</title>
        <authorList>
            <person name="Islam M.S."/>
            <person name="Haque M.S."/>
            <person name="Islam M.M."/>
            <person name="Emdad E.M."/>
            <person name="Halim A."/>
            <person name="Hossen Q.M.M."/>
            <person name="Hossain M.Z."/>
            <person name="Ahmed B."/>
            <person name="Rahim S."/>
            <person name="Rahman M.S."/>
            <person name="Alam M.M."/>
            <person name="Hou S."/>
            <person name="Wan X."/>
            <person name="Saito J.A."/>
            <person name="Alam M."/>
        </authorList>
    </citation>
    <scope>NUCLEOTIDE SEQUENCE [LARGE SCALE GENOMIC DNA]</scope>
    <source>
        <strain evidence="2 3">MS6</strain>
    </source>
</reference>
<proteinExistence type="predicted"/>
<name>K2SI12_MACPH</name>
<organism evidence="2 3">
    <name type="scientific">Macrophomina phaseolina (strain MS6)</name>
    <name type="common">Charcoal rot fungus</name>
    <dbReference type="NCBI Taxonomy" id="1126212"/>
    <lineage>
        <taxon>Eukaryota</taxon>
        <taxon>Fungi</taxon>
        <taxon>Dikarya</taxon>
        <taxon>Ascomycota</taxon>
        <taxon>Pezizomycotina</taxon>
        <taxon>Dothideomycetes</taxon>
        <taxon>Dothideomycetes incertae sedis</taxon>
        <taxon>Botryosphaeriales</taxon>
        <taxon>Botryosphaeriaceae</taxon>
        <taxon>Macrophomina</taxon>
    </lineage>
</organism>
<dbReference type="EMBL" id="AHHD01000030">
    <property type="protein sequence ID" value="EKG22079.1"/>
    <property type="molecule type" value="Genomic_DNA"/>
</dbReference>
<dbReference type="VEuPathDB" id="FungiDB:MPH_00534"/>
<gene>
    <name evidence="2" type="ORF">MPH_00534</name>
</gene>
<protein>
    <submittedName>
        <fullName evidence="2">Uncharacterized protein</fullName>
    </submittedName>
</protein>
<evidence type="ECO:0000313" key="3">
    <source>
        <dbReference type="Proteomes" id="UP000007129"/>
    </source>
</evidence>
<feature type="compositionally biased region" description="Basic and acidic residues" evidence="1">
    <location>
        <begin position="43"/>
        <end position="60"/>
    </location>
</feature>
<evidence type="ECO:0000256" key="1">
    <source>
        <dbReference type="SAM" id="MobiDB-lite"/>
    </source>
</evidence>
<feature type="region of interest" description="Disordered" evidence="1">
    <location>
        <begin position="144"/>
        <end position="169"/>
    </location>
</feature>
<dbReference type="HOGENOM" id="CLU_1578817_0_0_1"/>
<evidence type="ECO:0000313" key="2">
    <source>
        <dbReference type="EMBL" id="EKG22079.1"/>
    </source>
</evidence>
<comment type="caution">
    <text evidence="2">The sequence shown here is derived from an EMBL/GenBank/DDBJ whole genome shotgun (WGS) entry which is preliminary data.</text>
</comment>
<dbReference type="AlphaFoldDB" id="K2SI12"/>
<sequence>MMESIVMRSVSCSFPTKCLIVAATFLLCNPRMYAAASFPVRKGSSEKDSKLRPPRGERCKQTVGANRTSAPRALVSSPRCFPTSSIKSRFQVAAREIPQGNKAAYEGVSHTAERIVITTYWSAVLEPLPSCAVGTIGCLDRRDTSMRQSNSTPKVRARQKGNLESSRVS</sequence>
<dbReference type="InParanoid" id="K2SI12"/>